<dbReference type="SUPFAM" id="SSF46934">
    <property type="entry name" value="UBA-like"/>
    <property type="match status" value="1"/>
</dbReference>
<feature type="region of interest" description="Disordered" evidence="1">
    <location>
        <begin position="176"/>
        <end position="224"/>
    </location>
</feature>
<dbReference type="InterPro" id="IPR009060">
    <property type="entry name" value="UBA-like_sf"/>
</dbReference>
<feature type="non-terminal residue" evidence="4">
    <location>
        <position position="1"/>
    </location>
</feature>
<sequence>KIDELGVGSDTILLHVSLGLTFLAALDLKRNKSSEERMMNRREEEEEEDEDEEEDEQKRKETIETTSSGNTFTRSFLEQDQPRQDPEVDLQLFQMMIEQNQDAIKENPQIVASINDIMDQIQRLDSFCQPIMRTCRPTSPPHGIRRHTELEIPGSFPTKAKSVPWAGQPKTNECGRAGRGHGFHVRGHHDRGGHRHEHRRDRGSHRYRRHHDNDYHEQREKTLDEGDTTDFQIVHNMYVQQIEQLYNMGFQYEPTVVVDLLNKHDGNLNQVIEELLNRN</sequence>
<dbReference type="CDD" id="cd14279">
    <property type="entry name" value="CUE"/>
    <property type="match status" value="1"/>
</dbReference>
<feature type="compositionally biased region" description="Polar residues" evidence="1">
    <location>
        <begin position="64"/>
        <end position="78"/>
    </location>
</feature>
<evidence type="ECO:0000259" key="3">
    <source>
        <dbReference type="PROSITE" id="PS51140"/>
    </source>
</evidence>
<dbReference type="EMBL" id="GDJX01020925">
    <property type="protein sequence ID" value="JAT47011.1"/>
    <property type="molecule type" value="Transcribed_RNA"/>
</dbReference>
<dbReference type="PROSITE" id="PS51140">
    <property type="entry name" value="CUE"/>
    <property type="match status" value="1"/>
</dbReference>
<evidence type="ECO:0000313" key="4">
    <source>
        <dbReference type="EMBL" id="JAT47011.1"/>
    </source>
</evidence>
<feature type="compositionally biased region" description="Basic residues" evidence="1">
    <location>
        <begin position="178"/>
        <end position="210"/>
    </location>
</feature>
<protein>
    <recommendedName>
        <fullName evidence="5">UBA domain-containing protein</fullName>
    </recommendedName>
</protein>
<dbReference type="GO" id="GO:0043130">
    <property type="term" value="F:ubiquitin binding"/>
    <property type="evidence" value="ECO:0007669"/>
    <property type="project" value="InterPro"/>
</dbReference>
<gene>
    <name evidence="4" type="ORF">g.19008</name>
</gene>
<proteinExistence type="predicted"/>
<feature type="domain" description="CUE" evidence="3">
    <location>
        <begin position="237"/>
        <end position="279"/>
    </location>
</feature>
<feature type="compositionally biased region" description="Basic and acidic residues" evidence="1">
    <location>
        <begin position="211"/>
        <end position="224"/>
    </location>
</feature>
<reference evidence="4" key="1">
    <citation type="submission" date="2015-07" db="EMBL/GenBank/DDBJ databases">
        <title>Transcriptome Assembly of Anthurium amnicola.</title>
        <authorList>
            <person name="Suzuki J."/>
        </authorList>
    </citation>
    <scope>NUCLEOTIDE SEQUENCE</scope>
</reference>
<accession>A0A1D1XXD6</accession>
<feature type="region of interest" description="Disordered" evidence="1">
    <location>
        <begin position="31"/>
        <end position="84"/>
    </location>
</feature>
<feature type="compositionally biased region" description="Acidic residues" evidence="1">
    <location>
        <begin position="44"/>
        <end position="55"/>
    </location>
</feature>
<dbReference type="PROSITE" id="PS50030">
    <property type="entry name" value="UBA"/>
    <property type="match status" value="1"/>
</dbReference>
<dbReference type="InterPro" id="IPR015940">
    <property type="entry name" value="UBA"/>
</dbReference>
<organism evidence="4">
    <name type="scientific">Anthurium amnicola</name>
    <dbReference type="NCBI Taxonomy" id="1678845"/>
    <lineage>
        <taxon>Eukaryota</taxon>
        <taxon>Viridiplantae</taxon>
        <taxon>Streptophyta</taxon>
        <taxon>Embryophyta</taxon>
        <taxon>Tracheophyta</taxon>
        <taxon>Spermatophyta</taxon>
        <taxon>Magnoliopsida</taxon>
        <taxon>Liliopsida</taxon>
        <taxon>Araceae</taxon>
        <taxon>Pothoideae</taxon>
        <taxon>Potheae</taxon>
        <taxon>Anthurium</taxon>
    </lineage>
</organism>
<feature type="compositionally biased region" description="Basic and acidic residues" evidence="1">
    <location>
        <begin position="31"/>
        <end position="43"/>
    </location>
</feature>
<evidence type="ECO:0008006" key="5">
    <source>
        <dbReference type="Google" id="ProtNLM"/>
    </source>
</evidence>
<dbReference type="InterPro" id="IPR003892">
    <property type="entry name" value="CUE"/>
</dbReference>
<name>A0A1D1XXD6_9ARAE</name>
<evidence type="ECO:0000256" key="1">
    <source>
        <dbReference type="SAM" id="MobiDB-lite"/>
    </source>
</evidence>
<dbReference type="Gene3D" id="1.10.8.10">
    <property type="entry name" value="DNA helicase RuvA subunit, C-terminal domain"/>
    <property type="match status" value="1"/>
</dbReference>
<dbReference type="AlphaFoldDB" id="A0A1D1XXD6"/>
<feature type="domain" description="UBA" evidence="2">
    <location>
        <begin position="222"/>
        <end position="278"/>
    </location>
</feature>
<evidence type="ECO:0000259" key="2">
    <source>
        <dbReference type="PROSITE" id="PS50030"/>
    </source>
</evidence>